<proteinExistence type="inferred from homology"/>
<dbReference type="InterPro" id="IPR011765">
    <property type="entry name" value="Pept_M16_N"/>
</dbReference>
<feature type="domain" description="Peptidase M16 N-terminal" evidence="6">
    <location>
        <begin position="610"/>
        <end position="704"/>
    </location>
</feature>
<evidence type="ECO:0000313" key="9">
    <source>
        <dbReference type="Proteomes" id="UP000266183"/>
    </source>
</evidence>
<dbReference type="KEGG" id="chk:D4L85_28790"/>
<evidence type="ECO:0000256" key="4">
    <source>
        <dbReference type="ARBA" id="ARBA00022833"/>
    </source>
</evidence>
<dbReference type="PANTHER" id="PTHR43690">
    <property type="entry name" value="NARDILYSIN"/>
    <property type="match status" value="1"/>
</dbReference>
<dbReference type="SUPFAM" id="SSF63411">
    <property type="entry name" value="LuxS/MPP-like metallohydrolase"/>
    <property type="match status" value="4"/>
</dbReference>
<evidence type="ECO:0000259" key="7">
    <source>
        <dbReference type="Pfam" id="PF05193"/>
    </source>
</evidence>
<keyword evidence="5" id="KW-0482">Metalloprotease</keyword>
<dbReference type="AlphaFoldDB" id="A0A385SX74"/>
<evidence type="ECO:0000256" key="3">
    <source>
        <dbReference type="ARBA" id="ARBA00022801"/>
    </source>
</evidence>
<dbReference type="GO" id="GO:0046872">
    <property type="term" value="F:metal ion binding"/>
    <property type="evidence" value="ECO:0007669"/>
    <property type="project" value="InterPro"/>
</dbReference>
<dbReference type="InterPro" id="IPR050626">
    <property type="entry name" value="Peptidase_M16"/>
</dbReference>
<keyword evidence="2" id="KW-0645">Protease</keyword>
<evidence type="ECO:0000259" key="6">
    <source>
        <dbReference type="Pfam" id="PF00675"/>
    </source>
</evidence>
<organism evidence="8 9">
    <name type="scientific">Chryseolinea soli</name>
    <dbReference type="NCBI Taxonomy" id="2321403"/>
    <lineage>
        <taxon>Bacteria</taxon>
        <taxon>Pseudomonadati</taxon>
        <taxon>Bacteroidota</taxon>
        <taxon>Cytophagia</taxon>
        <taxon>Cytophagales</taxon>
        <taxon>Fulvivirgaceae</taxon>
        <taxon>Chryseolinea</taxon>
    </lineage>
</organism>
<sequence length="1008" mass="116049">MYVILSVFLKITEKTRPMKRIPLLAAVLILFLYACRQEKTPELKTAESQGFTYSYVPDDPLKVRIYTLKNGLKVYLSQYPSEPRIQTQIAVKAGGKNDPASHTGLAHYLEHIMFKGTADFGTMNWKEEGIYLDSIEHMFNHYGTLQDSVGRVAYYKLIDQVSNQASKLAIANEYDKMVSELGATGTNAYTTEDRTVYINDIPSNQLDNWAQLEANRFQKIVPRLFHTELEAVYEEKNRGLDNDYWKTYEALYAAIFPSHPYGTQTVIGTIDHLKNPSITAIKEYFDTYYRPNNVAICLSGDLDYDKTIATLDKYFGGWKPNEKLPEWKKIEEAPITTPIVREVLGPDAEWVTLAYRFKGRNSDDYRMLTLVNKILNNGQAGLMDINLKQKQTVLEPQAYVDYLNDYCVHEFTARPREGQTLENVQKLLQEQIELVKQGAFEADLIEAAINNLKKEKVENSQQNWSRSGDLVLAFTNDIPWQDFVGEIDAMRKYTKEDIVKFANEHYANNYVVVYKRTGKDPNARKVEKPSITKVALNKENRSPFHETLLSNKVEKLQPVFLDYDKDVQKLKMNKDVEVLYTPNTENDLFMLYFLSDVGTNNDPRMKVAVEYLQYLGTETMPAEDVQKEFFKLGCNFGVYAAEDRTYVYLTGLNENMDKALQLFEKLLAQPKPDDEALKKLVDGIFKQREDTKKDKSAIMFGGLMSYGLYGPQSSFTNVLSNKDLRAVTSGELVSLIQDFTKTQHRVLYYGPKKTDDLLTLLNKEHVLPDQLKPLPPAVEFAMTDVKKPSVYWIDYDMVQEEILFLSKGEKFDKGRMPITQMFDEYFGGNMSSPIFQELREAQGLAYSAFAYYGSADKASENDFFYAYIGTQADKQVEAMKAMRNLLTDFPKTQNGFDVARDAIVSRIESERINKWEILFNYEEARKRGLNYDIRKDVYDQAQKFTLEDVTKFQQQYIKGKNFNVVLIGDKSKIKLKDLQSYGEVKQLSLDEVFGYEKVQKINVEKPNQ</sequence>
<keyword evidence="9" id="KW-1185">Reference proteome</keyword>
<keyword evidence="4" id="KW-0862">Zinc</keyword>
<dbReference type="GO" id="GO:0006508">
    <property type="term" value="P:proteolysis"/>
    <property type="evidence" value="ECO:0007669"/>
    <property type="project" value="UniProtKB-KW"/>
</dbReference>
<feature type="domain" description="Peptidase M16 C-terminal" evidence="7">
    <location>
        <begin position="753"/>
        <end position="887"/>
    </location>
</feature>
<evidence type="ECO:0000313" key="8">
    <source>
        <dbReference type="EMBL" id="AYB34330.1"/>
    </source>
</evidence>
<protein>
    <submittedName>
        <fullName evidence="8">Insulinase family protein</fullName>
    </submittedName>
</protein>
<dbReference type="EMBL" id="CP032382">
    <property type="protein sequence ID" value="AYB34330.1"/>
    <property type="molecule type" value="Genomic_DNA"/>
</dbReference>
<dbReference type="InterPro" id="IPR007863">
    <property type="entry name" value="Peptidase_M16_C"/>
</dbReference>
<comment type="similarity">
    <text evidence="1">Belongs to the peptidase M16 family.</text>
</comment>
<evidence type="ECO:0000256" key="1">
    <source>
        <dbReference type="ARBA" id="ARBA00007261"/>
    </source>
</evidence>
<feature type="domain" description="Peptidase M16 N-terminal" evidence="6">
    <location>
        <begin position="74"/>
        <end position="119"/>
    </location>
</feature>
<dbReference type="PANTHER" id="PTHR43690:SF17">
    <property type="entry name" value="PROTEIN YHJJ"/>
    <property type="match status" value="1"/>
</dbReference>
<dbReference type="Gene3D" id="3.30.830.10">
    <property type="entry name" value="Metalloenzyme, LuxS/M16 peptidase-like"/>
    <property type="match status" value="4"/>
</dbReference>
<reference evidence="9" key="1">
    <citation type="submission" date="2018-09" db="EMBL/GenBank/DDBJ databases">
        <title>Chryseolinea sp. KIS68-18 isolated from soil.</title>
        <authorList>
            <person name="Weon H.-Y."/>
            <person name="Kwon S.-W."/>
            <person name="Lee S.A."/>
        </authorList>
    </citation>
    <scope>NUCLEOTIDE SEQUENCE [LARGE SCALE GENOMIC DNA]</scope>
    <source>
        <strain evidence="9">KIS68-18</strain>
    </source>
</reference>
<gene>
    <name evidence="8" type="ORF">D4L85_28790</name>
</gene>
<keyword evidence="3" id="KW-0378">Hydrolase</keyword>
<dbReference type="GO" id="GO:0008237">
    <property type="term" value="F:metallopeptidase activity"/>
    <property type="evidence" value="ECO:0007669"/>
    <property type="project" value="UniProtKB-KW"/>
</dbReference>
<dbReference type="InterPro" id="IPR011249">
    <property type="entry name" value="Metalloenz_LuxS/M16"/>
</dbReference>
<evidence type="ECO:0000256" key="2">
    <source>
        <dbReference type="ARBA" id="ARBA00022670"/>
    </source>
</evidence>
<dbReference type="Pfam" id="PF00675">
    <property type="entry name" value="Peptidase_M16"/>
    <property type="match status" value="2"/>
</dbReference>
<dbReference type="Proteomes" id="UP000266183">
    <property type="component" value="Chromosome"/>
</dbReference>
<accession>A0A385SX74</accession>
<feature type="domain" description="Peptidase M16 C-terminal" evidence="7">
    <location>
        <begin position="279"/>
        <end position="452"/>
    </location>
</feature>
<name>A0A385SX74_9BACT</name>
<dbReference type="Pfam" id="PF05193">
    <property type="entry name" value="Peptidase_M16_C"/>
    <property type="match status" value="2"/>
</dbReference>
<evidence type="ECO:0000256" key="5">
    <source>
        <dbReference type="ARBA" id="ARBA00023049"/>
    </source>
</evidence>